<evidence type="ECO:0000256" key="14">
    <source>
        <dbReference type="ARBA" id="ARBA00022842"/>
    </source>
</evidence>
<reference evidence="24 25" key="1">
    <citation type="submission" date="2023-01" db="EMBL/GenBank/DDBJ databases">
        <authorList>
            <person name="Kreplak J."/>
        </authorList>
    </citation>
    <scope>NUCLEOTIDE SEQUENCE [LARGE SCALE GENOMIC DNA]</scope>
</reference>
<dbReference type="Gene3D" id="2.40.33.10">
    <property type="entry name" value="PK beta-barrel domain-like"/>
    <property type="match status" value="1"/>
</dbReference>
<dbReference type="Gene3D" id="3.20.20.60">
    <property type="entry name" value="Phosphoenolpyruvate-binding domains"/>
    <property type="match status" value="1"/>
</dbReference>
<keyword evidence="9 20" id="KW-0808">Transferase</keyword>
<evidence type="ECO:0000256" key="6">
    <source>
        <dbReference type="ARBA" id="ARBA00012142"/>
    </source>
</evidence>
<dbReference type="Pfam" id="PF00224">
    <property type="entry name" value="PK"/>
    <property type="match status" value="1"/>
</dbReference>
<dbReference type="SUPFAM" id="SSF51621">
    <property type="entry name" value="Phosphoenolpyruvate/pyruvate domain"/>
    <property type="match status" value="1"/>
</dbReference>
<dbReference type="InterPro" id="IPR011037">
    <property type="entry name" value="Pyrv_Knase-like_insert_dom_sf"/>
</dbReference>
<dbReference type="GO" id="GO:0009570">
    <property type="term" value="C:chloroplast stroma"/>
    <property type="evidence" value="ECO:0007669"/>
    <property type="project" value="UniProtKB-ARBA"/>
</dbReference>
<dbReference type="FunFam" id="3.20.20.60:FF:000025">
    <property type="entry name" value="Pyruvate kinase"/>
    <property type="match status" value="1"/>
</dbReference>
<dbReference type="InterPro" id="IPR015795">
    <property type="entry name" value="Pyrv_Knase_C"/>
</dbReference>
<dbReference type="InterPro" id="IPR018209">
    <property type="entry name" value="Pyrv_Knase_AS"/>
</dbReference>
<evidence type="ECO:0000256" key="18">
    <source>
        <dbReference type="ARBA" id="ARBA00023317"/>
    </source>
</evidence>
<evidence type="ECO:0000256" key="9">
    <source>
        <dbReference type="ARBA" id="ARBA00022679"/>
    </source>
</evidence>
<evidence type="ECO:0000256" key="2">
    <source>
        <dbReference type="ARBA" id="ARBA00001958"/>
    </source>
</evidence>
<feature type="compositionally biased region" description="Polar residues" evidence="21">
    <location>
        <begin position="1"/>
        <end position="19"/>
    </location>
</feature>
<comment type="pathway">
    <text evidence="4 20">Carbohydrate degradation; glycolysis; pyruvate from D-glyceraldehyde 3-phosphate: step 5/5.</text>
</comment>
<evidence type="ECO:0000313" key="24">
    <source>
        <dbReference type="EMBL" id="CAI8593915.1"/>
    </source>
</evidence>
<keyword evidence="18" id="KW-0670">Pyruvate</keyword>
<keyword evidence="15" id="KW-0809">Transit peptide</keyword>
<evidence type="ECO:0000256" key="11">
    <source>
        <dbReference type="ARBA" id="ARBA00022741"/>
    </source>
</evidence>
<protein>
    <recommendedName>
        <fullName evidence="6 20">Pyruvate kinase</fullName>
        <ecNumber evidence="6 20">2.7.1.40</ecNumber>
    </recommendedName>
</protein>
<dbReference type="SUPFAM" id="SSF52935">
    <property type="entry name" value="PK C-terminal domain-like"/>
    <property type="match status" value="1"/>
</dbReference>
<evidence type="ECO:0000259" key="22">
    <source>
        <dbReference type="Pfam" id="PF00224"/>
    </source>
</evidence>
<keyword evidence="13" id="KW-0067">ATP-binding</keyword>
<keyword evidence="17 20" id="KW-0324">Glycolysis</keyword>
<dbReference type="FunFam" id="2.40.33.10:FF:000003">
    <property type="entry name" value="Pyruvate kinase"/>
    <property type="match status" value="1"/>
</dbReference>
<feature type="domain" description="Pyruvate kinase barrel" evidence="22">
    <location>
        <begin position="104"/>
        <end position="424"/>
    </location>
</feature>
<evidence type="ECO:0000256" key="13">
    <source>
        <dbReference type="ARBA" id="ARBA00022840"/>
    </source>
</evidence>
<evidence type="ECO:0000256" key="15">
    <source>
        <dbReference type="ARBA" id="ARBA00022946"/>
    </source>
</evidence>
<dbReference type="InterPro" id="IPR040442">
    <property type="entry name" value="Pyrv_kinase-like_dom_sf"/>
</dbReference>
<evidence type="ECO:0000313" key="25">
    <source>
        <dbReference type="Proteomes" id="UP001157006"/>
    </source>
</evidence>
<comment type="catalytic activity">
    <reaction evidence="19 20">
        <text>pyruvate + ATP = phosphoenolpyruvate + ADP + H(+)</text>
        <dbReference type="Rhea" id="RHEA:18157"/>
        <dbReference type="ChEBI" id="CHEBI:15361"/>
        <dbReference type="ChEBI" id="CHEBI:15378"/>
        <dbReference type="ChEBI" id="CHEBI:30616"/>
        <dbReference type="ChEBI" id="CHEBI:58702"/>
        <dbReference type="ChEBI" id="CHEBI:456216"/>
        <dbReference type="EC" id="2.7.1.40"/>
    </reaction>
</comment>
<dbReference type="GO" id="GO:0000287">
    <property type="term" value="F:magnesium ion binding"/>
    <property type="evidence" value="ECO:0007669"/>
    <property type="project" value="InterPro"/>
</dbReference>
<evidence type="ECO:0000256" key="16">
    <source>
        <dbReference type="ARBA" id="ARBA00022958"/>
    </source>
</evidence>
<dbReference type="Proteomes" id="UP001157006">
    <property type="component" value="Chromosome 1S"/>
</dbReference>
<dbReference type="EC" id="2.7.1.40" evidence="6 20"/>
<keyword evidence="8" id="KW-0934">Plastid</keyword>
<dbReference type="AlphaFoldDB" id="A0AAV0Z5R0"/>
<proteinExistence type="inferred from homology"/>
<sequence length="574" mass="63440">MSQVVATRSIQTTLPSSGSTHDRAQKLLKPSTFASKVFQQNGSKSSKLVFRSSHISARKSASVEVVPVSPEDDPKIEEHLQRLREVQPFGDASNRIWSKPTVKRKTKIVCTIGPSTDTKEMIWKLAEAGMNVARLNMSHGDHASHQKVIDLVKEYNAQSKDNVIAIMIDTKGPEVRSGDLPQPINLTTGQEFTFTIQRGVGTADCVSVNYDDFVNDVAEGDTILVDGGMMSFMVKSKTENLVKCEVVDGGELKSRRHLNVRGKSATLPSITEKDWDDIKFGVDNKVDFYAVSFVKDAEVVHELKKYLKSCDADIHVIVKIESADSIPNLHSIITASDGAMVARGDLGAELPIEEVPLLQEEIINLCRSMGKAVIVATNMLESMIVHPTPTRAEVSDIAIAVREGSDGIMLSGETAHGKFPLKAVKVMHTVALRTEATIQGGQMPLNIGQVFKNHMSEMFAYHATIMSNTLGTSTVVFTRTGFMAILLSHYRPTGTIFAFTDEKRVQQRLALYQGVCPVYMEFSDDSEETFRRALDFLQKQGMVKLGEEVALVQSGRQPIWRFQSTHNIQVRKVE</sequence>
<dbReference type="PRINTS" id="PR01050">
    <property type="entry name" value="PYRUVTKNASE"/>
</dbReference>
<dbReference type="NCBIfam" id="TIGR01064">
    <property type="entry name" value="pyruv_kin"/>
    <property type="match status" value="1"/>
</dbReference>
<evidence type="ECO:0000256" key="1">
    <source>
        <dbReference type="ARBA" id="ARBA00001946"/>
    </source>
</evidence>
<keyword evidence="11" id="KW-0547">Nucleotide-binding</keyword>
<evidence type="ECO:0000256" key="7">
    <source>
        <dbReference type="ARBA" id="ARBA00022528"/>
    </source>
</evidence>
<comment type="cofactor">
    <cofactor evidence="1">
        <name>Mg(2+)</name>
        <dbReference type="ChEBI" id="CHEBI:18420"/>
    </cofactor>
</comment>
<dbReference type="Pfam" id="PF02887">
    <property type="entry name" value="PK_C"/>
    <property type="match status" value="1"/>
</dbReference>
<dbReference type="InterPro" id="IPR036918">
    <property type="entry name" value="Pyrv_Knase_C_sf"/>
</dbReference>
<evidence type="ECO:0000256" key="19">
    <source>
        <dbReference type="ARBA" id="ARBA00048152"/>
    </source>
</evidence>
<dbReference type="GO" id="GO:0005524">
    <property type="term" value="F:ATP binding"/>
    <property type="evidence" value="ECO:0007669"/>
    <property type="project" value="UniProtKB-KW"/>
</dbReference>
<dbReference type="InterPro" id="IPR015806">
    <property type="entry name" value="Pyrv_Knase_insert_dom_sf"/>
</dbReference>
<evidence type="ECO:0000256" key="12">
    <source>
        <dbReference type="ARBA" id="ARBA00022777"/>
    </source>
</evidence>
<comment type="subcellular location">
    <subcellularLocation>
        <location evidence="3">Plastid</location>
        <location evidence="3">Chloroplast</location>
    </subcellularLocation>
</comment>
<evidence type="ECO:0000256" key="21">
    <source>
        <dbReference type="SAM" id="MobiDB-lite"/>
    </source>
</evidence>
<dbReference type="FunFam" id="3.40.1380.20:FF:000008">
    <property type="entry name" value="Pyruvate kinase"/>
    <property type="match status" value="1"/>
</dbReference>
<dbReference type="GO" id="GO:0030955">
    <property type="term" value="F:potassium ion binding"/>
    <property type="evidence" value="ECO:0007669"/>
    <property type="project" value="InterPro"/>
</dbReference>
<dbReference type="InterPro" id="IPR015813">
    <property type="entry name" value="Pyrv/PenolPyrv_kinase-like_dom"/>
</dbReference>
<evidence type="ECO:0000256" key="17">
    <source>
        <dbReference type="ARBA" id="ARBA00023152"/>
    </source>
</evidence>
<gene>
    <name evidence="24" type="ORF">VFH_I115160</name>
</gene>
<accession>A0AAV0Z5R0</accession>
<keyword evidence="10" id="KW-0479">Metal-binding</keyword>
<dbReference type="GO" id="GO:0004743">
    <property type="term" value="F:pyruvate kinase activity"/>
    <property type="evidence" value="ECO:0007669"/>
    <property type="project" value="UniProtKB-EC"/>
</dbReference>
<comment type="similarity">
    <text evidence="5 20">Belongs to the pyruvate kinase family.</text>
</comment>
<evidence type="ECO:0000256" key="5">
    <source>
        <dbReference type="ARBA" id="ARBA00008663"/>
    </source>
</evidence>
<dbReference type="PROSITE" id="PS00110">
    <property type="entry name" value="PYRUVATE_KINASE"/>
    <property type="match status" value="1"/>
</dbReference>
<evidence type="ECO:0000256" key="20">
    <source>
        <dbReference type="RuleBase" id="RU000504"/>
    </source>
</evidence>
<keyword evidence="14 20" id="KW-0460">Magnesium</keyword>
<keyword evidence="16" id="KW-0630">Potassium</keyword>
<dbReference type="InterPro" id="IPR001697">
    <property type="entry name" value="Pyr_Knase"/>
</dbReference>
<organism evidence="24 25">
    <name type="scientific">Vicia faba</name>
    <name type="common">Broad bean</name>
    <name type="synonym">Faba vulgaris</name>
    <dbReference type="NCBI Taxonomy" id="3906"/>
    <lineage>
        <taxon>Eukaryota</taxon>
        <taxon>Viridiplantae</taxon>
        <taxon>Streptophyta</taxon>
        <taxon>Embryophyta</taxon>
        <taxon>Tracheophyta</taxon>
        <taxon>Spermatophyta</taxon>
        <taxon>Magnoliopsida</taxon>
        <taxon>eudicotyledons</taxon>
        <taxon>Gunneridae</taxon>
        <taxon>Pentapetalae</taxon>
        <taxon>rosids</taxon>
        <taxon>fabids</taxon>
        <taxon>Fabales</taxon>
        <taxon>Fabaceae</taxon>
        <taxon>Papilionoideae</taxon>
        <taxon>50 kb inversion clade</taxon>
        <taxon>NPAAA clade</taxon>
        <taxon>Hologalegina</taxon>
        <taxon>IRL clade</taxon>
        <taxon>Fabeae</taxon>
        <taxon>Vicia</taxon>
    </lineage>
</organism>
<comment type="cofactor">
    <cofactor evidence="2">
        <name>K(+)</name>
        <dbReference type="ChEBI" id="CHEBI:29103"/>
    </cofactor>
</comment>
<feature type="domain" description="Pyruvate kinase C-terminal" evidence="23">
    <location>
        <begin position="463"/>
        <end position="553"/>
    </location>
</feature>
<evidence type="ECO:0000256" key="4">
    <source>
        <dbReference type="ARBA" id="ARBA00004997"/>
    </source>
</evidence>
<evidence type="ECO:0000259" key="23">
    <source>
        <dbReference type="Pfam" id="PF02887"/>
    </source>
</evidence>
<evidence type="ECO:0000256" key="8">
    <source>
        <dbReference type="ARBA" id="ARBA00022640"/>
    </source>
</evidence>
<name>A0AAV0Z5R0_VICFA</name>
<keyword evidence="7" id="KW-0150">Chloroplast</keyword>
<evidence type="ECO:0000256" key="10">
    <source>
        <dbReference type="ARBA" id="ARBA00022723"/>
    </source>
</evidence>
<dbReference type="GO" id="GO:0016301">
    <property type="term" value="F:kinase activity"/>
    <property type="evidence" value="ECO:0007669"/>
    <property type="project" value="UniProtKB-KW"/>
</dbReference>
<keyword evidence="25" id="KW-1185">Reference proteome</keyword>
<dbReference type="SUPFAM" id="SSF50800">
    <property type="entry name" value="PK beta-barrel domain-like"/>
    <property type="match status" value="1"/>
</dbReference>
<keyword evidence="12 20" id="KW-0418">Kinase</keyword>
<dbReference type="Gene3D" id="3.40.1380.20">
    <property type="entry name" value="Pyruvate kinase, C-terminal domain"/>
    <property type="match status" value="1"/>
</dbReference>
<dbReference type="PANTHER" id="PTHR11817">
    <property type="entry name" value="PYRUVATE KINASE"/>
    <property type="match status" value="1"/>
</dbReference>
<dbReference type="InterPro" id="IPR015793">
    <property type="entry name" value="Pyrv_Knase_brl"/>
</dbReference>
<dbReference type="NCBIfam" id="NF004491">
    <property type="entry name" value="PRK05826.1"/>
    <property type="match status" value="1"/>
</dbReference>
<feature type="region of interest" description="Disordered" evidence="21">
    <location>
        <begin position="1"/>
        <end position="23"/>
    </location>
</feature>
<dbReference type="EMBL" id="OX451735">
    <property type="protein sequence ID" value="CAI8593915.1"/>
    <property type="molecule type" value="Genomic_DNA"/>
</dbReference>
<evidence type="ECO:0000256" key="3">
    <source>
        <dbReference type="ARBA" id="ARBA00004229"/>
    </source>
</evidence>